<protein>
    <submittedName>
        <fullName evidence="2">Uncharacterized protein</fullName>
    </submittedName>
</protein>
<name>A0A7S1ABX0_NOCSC</name>
<sequence length="217" mass="25468">MTDREIQRVLGAVQFERCADSFDPLGCCPGCNGVFPSWLGLKSAWEHVCKWDDAHRTLRGNIAQLLASDTSGETASLSDATVRRLFDAFGLRLEPTANLPTGLGRPEPVSAGVGRIDRSPTSSSTSRSRHEKGDREPNERQEKQEKQHEKQQEKHGEKLRERQNERQFDRQRRRSRDKSRERSRERRSRSRSRRRERRRSDSRNRRQDRHDRGRRRR</sequence>
<proteinExistence type="predicted"/>
<feature type="region of interest" description="Disordered" evidence="1">
    <location>
        <begin position="95"/>
        <end position="217"/>
    </location>
</feature>
<dbReference type="AlphaFoldDB" id="A0A7S1ABX0"/>
<organism evidence="2">
    <name type="scientific">Noctiluca scintillans</name>
    <name type="common">Sea sparkle</name>
    <name type="synonym">Red tide dinoflagellate</name>
    <dbReference type="NCBI Taxonomy" id="2966"/>
    <lineage>
        <taxon>Eukaryota</taxon>
        <taxon>Sar</taxon>
        <taxon>Alveolata</taxon>
        <taxon>Dinophyceae</taxon>
        <taxon>Noctilucales</taxon>
        <taxon>Noctilucaceae</taxon>
        <taxon>Noctiluca</taxon>
    </lineage>
</organism>
<evidence type="ECO:0000313" key="2">
    <source>
        <dbReference type="EMBL" id="CAD8848381.1"/>
    </source>
</evidence>
<evidence type="ECO:0000256" key="1">
    <source>
        <dbReference type="SAM" id="MobiDB-lite"/>
    </source>
</evidence>
<reference evidence="2" key="1">
    <citation type="submission" date="2021-01" db="EMBL/GenBank/DDBJ databases">
        <authorList>
            <person name="Corre E."/>
            <person name="Pelletier E."/>
            <person name="Niang G."/>
            <person name="Scheremetjew M."/>
            <person name="Finn R."/>
            <person name="Kale V."/>
            <person name="Holt S."/>
            <person name="Cochrane G."/>
            <person name="Meng A."/>
            <person name="Brown T."/>
            <person name="Cohen L."/>
        </authorList>
    </citation>
    <scope>NUCLEOTIDE SEQUENCE</scope>
</reference>
<accession>A0A7S1ABX0</accession>
<dbReference type="EMBL" id="HBFQ01032281">
    <property type="protein sequence ID" value="CAD8848381.1"/>
    <property type="molecule type" value="Transcribed_RNA"/>
</dbReference>
<feature type="compositionally biased region" description="Basic residues" evidence="1">
    <location>
        <begin position="185"/>
        <end position="197"/>
    </location>
</feature>
<feature type="compositionally biased region" description="Basic and acidic residues" evidence="1">
    <location>
        <begin position="198"/>
        <end position="211"/>
    </location>
</feature>
<gene>
    <name evidence="2" type="ORF">NSCI0253_LOCUS22731</name>
</gene>
<feature type="compositionally biased region" description="Basic and acidic residues" evidence="1">
    <location>
        <begin position="131"/>
        <end position="170"/>
    </location>
</feature>